<dbReference type="GO" id="GO:0016787">
    <property type="term" value="F:hydrolase activity"/>
    <property type="evidence" value="ECO:0007669"/>
    <property type="project" value="UniProtKB-KW"/>
</dbReference>
<dbReference type="GO" id="GO:0003676">
    <property type="term" value="F:nucleic acid binding"/>
    <property type="evidence" value="ECO:0007669"/>
    <property type="project" value="InterPro"/>
</dbReference>
<dbReference type="CDD" id="cd17930">
    <property type="entry name" value="DEXHc_cas3"/>
    <property type="match status" value="1"/>
</dbReference>
<dbReference type="PROSITE" id="PS51194">
    <property type="entry name" value="HELICASE_CTER"/>
    <property type="match status" value="1"/>
</dbReference>
<dbReference type="CDD" id="cd18785">
    <property type="entry name" value="SF2_C"/>
    <property type="match status" value="1"/>
</dbReference>
<keyword evidence="7" id="KW-0347">Helicase</keyword>
<dbReference type="GO" id="GO:0005524">
    <property type="term" value="F:ATP binding"/>
    <property type="evidence" value="ECO:0007669"/>
    <property type="project" value="UniProtKB-KW"/>
</dbReference>
<keyword evidence="5" id="KW-0547">Nucleotide-binding</keyword>
<comment type="similarity">
    <text evidence="1">In the N-terminal section; belongs to the CRISPR-associated nuclease Cas3-HD family.</text>
</comment>
<dbReference type="EMBL" id="LXMA01000043">
    <property type="protein sequence ID" value="OAT71405.1"/>
    <property type="molecule type" value="Genomic_DNA"/>
</dbReference>
<dbReference type="Gene3D" id="3.40.50.300">
    <property type="entry name" value="P-loop containing nucleotide triphosphate hydrolases"/>
    <property type="match status" value="2"/>
</dbReference>
<dbReference type="SUPFAM" id="SSF52540">
    <property type="entry name" value="P-loop containing nucleoside triphosphate hydrolases"/>
    <property type="match status" value="1"/>
</dbReference>
<reference evidence="13" key="1">
    <citation type="submission" date="2016-05" db="EMBL/GenBank/DDBJ databases">
        <authorList>
            <person name="Wang W."/>
            <person name="Zhu L."/>
        </authorList>
    </citation>
    <scope>NUCLEOTIDE SEQUENCE [LARGE SCALE GENOMIC DNA]</scope>
    <source>
        <strain evidence="13">W-2</strain>
    </source>
</reference>
<dbReference type="GO" id="GO:0004519">
    <property type="term" value="F:endonuclease activity"/>
    <property type="evidence" value="ECO:0007669"/>
    <property type="project" value="UniProtKB-KW"/>
</dbReference>
<dbReference type="SUPFAM" id="SSF109604">
    <property type="entry name" value="HD-domain/PDEase-like"/>
    <property type="match status" value="1"/>
</dbReference>
<dbReference type="OrthoDB" id="9810236at2"/>
<dbReference type="GO" id="GO:0004386">
    <property type="term" value="F:helicase activity"/>
    <property type="evidence" value="ECO:0007669"/>
    <property type="project" value="UniProtKB-KW"/>
</dbReference>
<keyword evidence="3" id="KW-0540">Nuclease</keyword>
<dbReference type="PROSITE" id="PS51643">
    <property type="entry name" value="HD_CAS3"/>
    <property type="match status" value="1"/>
</dbReference>
<feature type="domain" description="Helicase C-terminal" evidence="10">
    <location>
        <begin position="480"/>
        <end position="629"/>
    </location>
</feature>
<sequence>MYSHPHYHLSKHLQGVEHLSSLFLSEKEIPIAKQSWFSQLNKWIAVFHDIGKANGFFQQYLQSPEQFHEAPQLKGHALLSAALLISFLKENKQFDEFWRCISFIIVKRHHGNLDDWLEEFKKFGEETKELLRRQVDSIDFEQLNEQIKSLCLLDKNERWTKEKFQKWLDDLFAETRRLRRFIMRWNKTNDSVVPYLYVLFLFSLLIDADKSEAGIIQKETWSFSERREIPDNLIYTYKARQSWKNTQMNRLREQAFQEVVCAPIDINEHFYSLNLPTGMGKTLASLQFALQLKAEIEKEWKVKPRIIYSLPFLSVIDQTSKVIRDIFFANGIDVDHRLMLEHHHLADTQYTVIKDDERYDATYEIAKLLIEGWNAEFILTTFVQLFGTIFSNKNSALRKFHRLTNAIFIIDEVQAVPHRYWLAIKQVFMAMAQELNCYFLFSSATDPGIFENTVLLVDPKKYFQPLSRVTLFSHVQKSLTIESFWDQVEIESGKTYLFIMNTIESAKCLYEEIINTIGAEEVTFLSTHIPPKERLRRIEDAKKGVYHIVVSTQLIEAGVDIDFDVVYRDLAPLDSIQQAAGRCNRNGDRKGEVHVVSLTDGQRLYASYIYDSIRLDITKTMLSKQVKIEEGQFLQLITEYFHLLSNRISNAESERLLKGIMTLYFDGEETSDRAPVSRFHLIEGEEEKINVFIELDEEAQEIFRQYEKVIQLTDRWERNKQFAAMKSLFYQYVISIPRTVDNKPPIVHGIGYVNYDSLEDFYDAILGYKTKSKGMIW</sequence>
<dbReference type="GO" id="GO:0051607">
    <property type="term" value="P:defense response to virus"/>
    <property type="evidence" value="ECO:0007669"/>
    <property type="project" value="UniProtKB-KW"/>
</dbReference>
<dbReference type="Pfam" id="PF18019">
    <property type="entry name" value="Cas3_HD"/>
    <property type="match status" value="1"/>
</dbReference>
<dbReference type="Gene3D" id="1.10.3210.30">
    <property type="match status" value="1"/>
</dbReference>
<evidence type="ECO:0000313" key="13">
    <source>
        <dbReference type="Proteomes" id="UP000078290"/>
    </source>
</evidence>
<accession>A0A1B7KMT1</accession>
<dbReference type="InterPro" id="IPR006474">
    <property type="entry name" value="Helicase_Cas3_CRISPR-ass_core"/>
</dbReference>
<evidence type="ECO:0000256" key="4">
    <source>
        <dbReference type="ARBA" id="ARBA00022723"/>
    </source>
</evidence>
<evidence type="ECO:0000313" key="12">
    <source>
        <dbReference type="EMBL" id="OAT71405.1"/>
    </source>
</evidence>
<keyword evidence="8" id="KW-0067">ATP-binding</keyword>
<keyword evidence="4" id="KW-0479">Metal-binding</keyword>
<dbReference type="NCBIfam" id="TIGR01596">
    <property type="entry name" value="cas3_HD"/>
    <property type="match status" value="1"/>
</dbReference>
<evidence type="ECO:0000256" key="9">
    <source>
        <dbReference type="ARBA" id="ARBA00023118"/>
    </source>
</evidence>
<keyword evidence="12" id="KW-0255">Endonuclease</keyword>
<name>A0A1B7KMT1_PARTM</name>
<gene>
    <name evidence="12" type="ORF">A7K69_15120</name>
</gene>
<dbReference type="NCBIfam" id="TIGR01587">
    <property type="entry name" value="cas3_core"/>
    <property type="match status" value="1"/>
</dbReference>
<evidence type="ECO:0000259" key="10">
    <source>
        <dbReference type="PROSITE" id="PS51194"/>
    </source>
</evidence>
<feature type="domain" description="HD Cas3-type" evidence="11">
    <location>
        <begin position="2"/>
        <end position="211"/>
    </location>
</feature>
<keyword evidence="9" id="KW-0051">Antiviral defense</keyword>
<evidence type="ECO:0000256" key="2">
    <source>
        <dbReference type="ARBA" id="ARBA00009046"/>
    </source>
</evidence>
<evidence type="ECO:0000256" key="3">
    <source>
        <dbReference type="ARBA" id="ARBA00022722"/>
    </source>
</evidence>
<dbReference type="InterPro" id="IPR038257">
    <property type="entry name" value="CRISPR-assoc_Cas3_HD_sf"/>
</dbReference>
<evidence type="ECO:0000259" key="11">
    <source>
        <dbReference type="PROSITE" id="PS51643"/>
    </source>
</evidence>
<dbReference type="GO" id="GO:0046872">
    <property type="term" value="F:metal ion binding"/>
    <property type="evidence" value="ECO:0007669"/>
    <property type="project" value="UniProtKB-KW"/>
</dbReference>
<proteinExistence type="inferred from homology"/>
<dbReference type="Pfam" id="PF00270">
    <property type="entry name" value="DEAD"/>
    <property type="match status" value="1"/>
</dbReference>
<dbReference type="SMART" id="SM00490">
    <property type="entry name" value="HELICc"/>
    <property type="match status" value="1"/>
</dbReference>
<evidence type="ECO:0000256" key="8">
    <source>
        <dbReference type="ARBA" id="ARBA00022840"/>
    </source>
</evidence>
<dbReference type="AlphaFoldDB" id="A0A1B7KMT1"/>
<evidence type="ECO:0000256" key="6">
    <source>
        <dbReference type="ARBA" id="ARBA00022801"/>
    </source>
</evidence>
<dbReference type="Pfam" id="PF22590">
    <property type="entry name" value="Cas3-like_C_2"/>
    <property type="match status" value="1"/>
</dbReference>
<evidence type="ECO:0000256" key="5">
    <source>
        <dbReference type="ARBA" id="ARBA00022741"/>
    </source>
</evidence>
<evidence type="ECO:0000256" key="1">
    <source>
        <dbReference type="ARBA" id="ARBA00006847"/>
    </source>
</evidence>
<dbReference type="Proteomes" id="UP000078290">
    <property type="component" value="Unassembled WGS sequence"/>
</dbReference>
<dbReference type="CDD" id="cd09641">
    <property type="entry name" value="Cas3''_I"/>
    <property type="match status" value="1"/>
</dbReference>
<comment type="caution">
    <text evidence="12">The sequence shown here is derived from an EMBL/GenBank/DDBJ whole genome shotgun (WGS) entry which is preliminary data.</text>
</comment>
<comment type="similarity">
    <text evidence="2">In the central section; belongs to the CRISPR-associated helicase Cas3 family.</text>
</comment>
<protein>
    <submittedName>
        <fullName evidence="12">CRISPR-associated helicase/endonuclease Cas3</fullName>
    </submittedName>
</protein>
<evidence type="ECO:0000256" key="7">
    <source>
        <dbReference type="ARBA" id="ARBA00022806"/>
    </source>
</evidence>
<dbReference type="InterPro" id="IPR011545">
    <property type="entry name" value="DEAD/DEAH_box_helicase_dom"/>
</dbReference>
<keyword evidence="6" id="KW-0378">Hydrolase</keyword>
<dbReference type="InterPro" id="IPR006483">
    <property type="entry name" value="CRISPR-assoc_Cas3_HD"/>
</dbReference>
<dbReference type="InterPro" id="IPR054712">
    <property type="entry name" value="Cas3-like_dom"/>
</dbReference>
<dbReference type="InterPro" id="IPR001650">
    <property type="entry name" value="Helicase_C-like"/>
</dbReference>
<dbReference type="InterPro" id="IPR027417">
    <property type="entry name" value="P-loop_NTPase"/>
</dbReference>
<organism evidence="12 13">
    <name type="scientific">Parageobacillus thermoglucosidasius</name>
    <name type="common">Geobacillus thermoglucosidasius</name>
    <dbReference type="NCBI Taxonomy" id="1426"/>
    <lineage>
        <taxon>Bacteria</taxon>
        <taxon>Bacillati</taxon>
        <taxon>Bacillota</taxon>
        <taxon>Bacilli</taxon>
        <taxon>Bacillales</taxon>
        <taxon>Anoxybacillaceae</taxon>
        <taxon>Parageobacillus</taxon>
    </lineage>
</organism>